<keyword evidence="1" id="KW-0489">Methyltransferase</keyword>
<protein>
    <submittedName>
        <fullName evidence="1">SAM-dependent methyltransferase</fullName>
    </submittedName>
</protein>
<sequence>MDRVVYDRMAAHDSTHWWYRARRDILHDYVSRYAGLPRDARILEIGCGTGHNLPMLAKFGRVDAIEIDPAARAIASERLGKPVGDAPLPELPGVERAAYDMVAVLDVVEHIADDVAALRAMAECLKPGGKILIAVPAHRWMWSAHDVVNHHHRRYSKRTLRNAIERAGLRAERMRWFNSLLFPLAAAARIAGRITGRDDSDDSPPPGPVNKLFERIFRLERHLVGRVPMTPGVSIVTLAVPASPVGAAPASGSSAR</sequence>
<keyword evidence="1" id="KW-0808">Transferase</keyword>
<dbReference type="EMBL" id="NSLI01000004">
    <property type="protein sequence ID" value="PAX07245.1"/>
    <property type="molecule type" value="Genomic_DNA"/>
</dbReference>
<dbReference type="OrthoDB" id="9810247at2"/>
<dbReference type="Gene3D" id="3.40.50.150">
    <property type="entry name" value="Vaccinia Virus protein VP39"/>
    <property type="match status" value="1"/>
</dbReference>
<dbReference type="PANTHER" id="PTHR43861:SF6">
    <property type="entry name" value="METHYLTRANSFERASE TYPE 11"/>
    <property type="match status" value="1"/>
</dbReference>
<name>A0A2A2SDF7_9SPHN</name>
<reference evidence="2" key="1">
    <citation type="submission" date="2017-09" db="EMBL/GenBank/DDBJ databases">
        <authorList>
            <person name="Feng G."/>
            <person name="Zhu H."/>
        </authorList>
    </citation>
    <scope>NUCLEOTIDE SEQUENCE [LARGE SCALE GENOMIC DNA]</scope>
    <source>
        <strain evidence="2">1PNM-20</strain>
    </source>
</reference>
<dbReference type="SUPFAM" id="SSF53335">
    <property type="entry name" value="S-adenosyl-L-methionine-dependent methyltransferases"/>
    <property type="match status" value="1"/>
</dbReference>
<dbReference type="PANTHER" id="PTHR43861">
    <property type="entry name" value="TRANS-ACONITATE 2-METHYLTRANSFERASE-RELATED"/>
    <property type="match status" value="1"/>
</dbReference>
<organism evidence="1 2">
    <name type="scientific">Sphingomonas lenta</name>
    <dbReference type="NCBI Taxonomy" id="1141887"/>
    <lineage>
        <taxon>Bacteria</taxon>
        <taxon>Pseudomonadati</taxon>
        <taxon>Pseudomonadota</taxon>
        <taxon>Alphaproteobacteria</taxon>
        <taxon>Sphingomonadales</taxon>
        <taxon>Sphingomonadaceae</taxon>
        <taxon>Sphingomonas</taxon>
    </lineage>
</organism>
<dbReference type="RefSeq" id="WP_095999069.1">
    <property type="nucleotide sequence ID" value="NZ_NSLI01000004.1"/>
</dbReference>
<evidence type="ECO:0000313" key="2">
    <source>
        <dbReference type="Proteomes" id="UP000218151"/>
    </source>
</evidence>
<accession>A0A2A2SDF7</accession>
<proteinExistence type="predicted"/>
<comment type="caution">
    <text evidence="1">The sequence shown here is derived from an EMBL/GenBank/DDBJ whole genome shotgun (WGS) entry which is preliminary data.</text>
</comment>
<dbReference type="CDD" id="cd02440">
    <property type="entry name" value="AdoMet_MTases"/>
    <property type="match status" value="1"/>
</dbReference>
<dbReference type="InterPro" id="IPR029063">
    <property type="entry name" value="SAM-dependent_MTases_sf"/>
</dbReference>
<dbReference type="GO" id="GO:0008168">
    <property type="term" value="F:methyltransferase activity"/>
    <property type="evidence" value="ECO:0007669"/>
    <property type="project" value="UniProtKB-KW"/>
</dbReference>
<gene>
    <name evidence="1" type="ORF">CKY28_14545</name>
</gene>
<dbReference type="Proteomes" id="UP000218151">
    <property type="component" value="Unassembled WGS sequence"/>
</dbReference>
<dbReference type="AlphaFoldDB" id="A0A2A2SDF7"/>
<evidence type="ECO:0000313" key="1">
    <source>
        <dbReference type="EMBL" id="PAX07245.1"/>
    </source>
</evidence>
<keyword evidence="2" id="KW-1185">Reference proteome</keyword>
<dbReference type="GO" id="GO:0032259">
    <property type="term" value="P:methylation"/>
    <property type="evidence" value="ECO:0007669"/>
    <property type="project" value="UniProtKB-KW"/>
</dbReference>
<dbReference type="Pfam" id="PF13489">
    <property type="entry name" value="Methyltransf_23"/>
    <property type="match status" value="1"/>
</dbReference>